<dbReference type="PANTHER" id="PTHR10188">
    <property type="entry name" value="L-ASPARAGINASE"/>
    <property type="match status" value="1"/>
</dbReference>
<dbReference type="Gene3D" id="3.60.20.30">
    <property type="entry name" value="(Glycosyl)asparaginase"/>
    <property type="match status" value="1"/>
</dbReference>
<dbReference type="SUPFAM" id="SSF56235">
    <property type="entry name" value="N-terminal nucleophile aminohydrolases (Ntn hydrolases)"/>
    <property type="match status" value="1"/>
</dbReference>
<accession>A0ABR5YE24</accession>
<dbReference type="Proteomes" id="UP000076609">
    <property type="component" value="Unassembled WGS sequence"/>
</dbReference>
<sequence length="314" mass="31892">MTTPNDTPRPWTLLVHGGAGILTRETVSAATDAAARAGLNAALAAGEAVLAAGGTALDAVEAAVRVLEDDPTFNSGRGAVFTFDGTIELDAAIMDGRDRSAGAVAGVTRSRHPVTLARAVKDHSPHVLLAGKGADTFAAEQGVEPADPDWFMTPERRAQLDAMKANPDGWFDVDMKYGTVGAVAVDAEGHVAAATSTGGVTGKRWGRIGDSPLIGAGTYADDRACAMSATGSGEFFIRVGVGHEIAARIRFAGESIGQAADTVLAETKAMGGTGGVIVVGPAGDATWSLTTPGMFRGRVTQGGARTVAVYGDEG</sequence>
<name>A0ABR5YE24_9SPHN</name>
<evidence type="ECO:0000313" key="2">
    <source>
        <dbReference type="Proteomes" id="UP000076609"/>
    </source>
</evidence>
<evidence type="ECO:0000313" key="1">
    <source>
        <dbReference type="EMBL" id="KZE16342.1"/>
    </source>
</evidence>
<dbReference type="EMBL" id="LQQO01000008">
    <property type="protein sequence ID" value="KZE16342.1"/>
    <property type="molecule type" value="Genomic_DNA"/>
</dbReference>
<protein>
    <submittedName>
        <fullName evidence="1">Asparaginase</fullName>
    </submittedName>
</protein>
<dbReference type="Pfam" id="PF01112">
    <property type="entry name" value="Asparaginase_2"/>
    <property type="match status" value="1"/>
</dbReference>
<organism evidence="1 2">
    <name type="scientific">Sphingomonas hankookensis</name>
    <dbReference type="NCBI Taxonomy" id="563996"/>
    <lineage>
        <taxon>Bacteria</taxon>
        <taxon>Pseudomonadati</taxon>
        <taxon>Pseudomonadota</taxon>
        <taxon>Alphaproteobacteria</taxon>
        <taxon>Sphingomonadales</taxon>
        <taxon>Sphingomonadaceae</taxon>
        <taxon>Sphingomonas</taxon>
    </lineage>
</organism>
<dbReference type="PANTHER" id="PTHR10188:SF6">
    <property type="entry name" value="N(4)-(BETA-N-ACETYLGLUCOSAMINYL)-L-ASPARAGINASE"/>
    <property type="match status" value="1"/>
</dbReference>
<dbReference type="RefSeq" id="WP_066689509.1">
    <property type="nucleotide sequence ID" value="NZ_CP117025.1"/>
</dbReference>
<dbReference type="InterPro" id="IPR000246">
    <property type="entry name" value="Peptidase_T2"/>
</dbReference>
<gene>
    <name evidence="1" type="ORF">AVT10_12360</name>
</gene>
<proteinExistence type="predicted"/>
<comment type="caution">
    <text evidence="1">The sequence shown here is derived from an EMBL/GenBank/DDBJ whole genome shotgun (WGS) entry which is preliminary data.</text>
</comment>
<reference evidence="2" key="1">
    <citation type="submission" date="2016-01" db="EMBL/GenBank/DDBJ databases">
        <title>Draft genome of Chromobacterium sp. F49.</title>
        <authorList>
            <person name="Hong K.W."/>
        </authorList>
    </citation>
    <scope>NUCLEOTIDE SEQUENCE [LARGE SCALE GENOMIC DNA]</scope>
    <source>
        <strain evidence="2">CN3</strain>
    </source>
</reference>
<keyword evidence="2" id="KW-1185">Reference proteome</keyword>
<dbReference type="CDD" id="cd04701">
    <property type="entry name" value="Asparaginase_2"/>
    <property type="match status" value="1"/>
</dbReference>
<dbReference type="InterPro" id="IPR029055">
    <property type="entry name" value="Ntn_hydrolases_N"/>
</dbReference>